<dbReference type="Proteomes" id="UP000268908">
    <property type="component" value="Unassembled WGS sequence"/>
</dbReference>
<dbReference type="OrthoDB" id="181905at2"/>
<feature type="transmembrane region" description="Helical" evidence="2">
    <location>
        <begin position="76"/>
        <end position="93"/>
    </location>
</feature>
<accession>A0A497XD42</accession>
<feature type="transmembrane region" description="Helical" evidence="2">
    <location>
        <begin position="172"/>
        <end position="195"/>
    </location>
</feature>
<evidence type="ECO:0000256" key="2">
    <source>
        <dbReference type="SAM" id="Phobius"/>
    </source>
</evidence>
<evidence type="ECO:0000256" key="1">
    <source>
        <dbReference type="ARBA" id="ARBA00009617"/>
    </source>
</evidence>
<keyword evidence="4" id="KW-1185">Reference proteome</keyword>
<evidence type="ECO:0000313" key="4">
    <source>
        <dbReference type="Proteomes" id="UP000268908"/>
    </source>
</evidence>
<keyword evidence="2" id="KW-1133">Transmembrane helix</keyword>
<keyword evidence="2" id="KW-0812">Transmembrane</keyword>
<keyword evidence="2" id="KW-0472">Membrane</keyword>
<dbReference type="GO" id="GO:0008643">
    <property type="term" value="P:carbohydrate transport"/>
    <property type="evidence" value="ECO:0007669"/>
    <property type="project" value="InterPro"/>
</dbReference>
<feature type="transmembrane region" description="Helical" evidence="2">
    <location>
        <begin position="216"/>
        <end position="238"/>
    </location>
</feature>
<proteinExistence type="inferred from homology"/>
<dbReference type="RefSeq" id="WP_121241297.1">
    <property type="nucleotide sequence ID" value="NZ_BHVV01000006.1"/>
</dbReference>
<feature type="transmembrane region" description="Helical" evidence="2">
    <location>
        <begin position="140"/>
        <end position="160"/>
    </location>
</feature>
<dbReference type="GO" id="GO:0015293">
    <property type="term" value="F:symporter activity"/>
    <property type="evidence" value="ECO:0007669"/>
    <property type="project" value="InterPro"/>
</dbReference>
<dbReference type="PANTHER" id="PTHR11328:SF24">
    <property type="entry name" value="MAJOR FACILITATOR SUPERFAMILY (MFS) PROFILE DOMAIN-CONTAINING PROTEIN"/>
    <property type="match status" value="1"/>
</dbReference>
<feature type="transmembrane region" description="Helical" evidence="2">
    <location>
        <begin position="361"/>
        <end position="379"/>
    </location>
</feature>
<feature type="transmembrane region" description="Helical" evidence="2">
    <location>
        <begin position="34"/>
        <end position="55"/>
    </location>
</feature>
<feature type="transmembrane region" description="Helical" evidence="2">
    <location>
        <begin position="276"/>
        <end position="295"/>
    </location>
</feature>
<feature type="transmembrane region" description="Helical" evidence="2">
    <location>
        <begin position="99"/>
        <end position="119"/>
    </location>
</feature>
<dbReference type="SUPFAM" id="SSF103473">
    <property type="entry name" value="MFS general substrate transporter"/>
    <property type="match status" value="1"/>
</dbReference>
<gene>
    <name evidence="3" type="ORF">DFR35_1551</name>
</gene>
<dbReference type="PANTHER" id="PTHR11328">
    <property type="entry name" value="MAJOR FACILITATOR SUPERFAMILY DOMAIN-CONTAINING PROTEIN"/>
    <property type="match status" value="1"/>
</dbReference>
<comment type="caution">
    <text evidence="3">The sequence shown here is derived from an EMBL/GenBank/DDBJ whole genome shotgun (WGS) entry which is preliminary data.</text>
</comment>
<dbReference type="EMBL" id="RCCI01000005">
    <property type="protein sequence ID" value="RLJ64902.1"/>
    <property type="molecule type" value="Genomic_DNA"/>
</dbReference>
<organism evidence="3 4">
    <name type="scientific">Sulfurisoma sediminicola</name>
    <dbReference type="NCBI Taxonomy" id="1381557"/>
    <lineage>
        <taxon>Bacteria</taxon>
        <taxon>Pseudomonadati</taxon>
        <taxon>Pseudomonadota</taxon>
        <taxon>Betaproteobacteria</taxon>
        <taxon>Nitrosomonadales</taxon>
        <taxon>Sterolibacteriaceae</taxon>
        <taxon>Sulfurisoma</taxon>
    </lineage>
</organism>
<feature type="transmembrane region" description="Helical" evidence="2">
    <location>
        <begin position="250"/>
        <end position="269"/>
    </location>
</feature>
<feature type="transmembrane region" description="Helical" evidence="2">
    <location>
        <begin position="338"/>
        <end position="355"/>
    </location>
</feature>
<sequence length="422" mass="43214">MQRALLAYGVLGFPLAFAALPLYVHVPRLYAENVGLSLALVGTVLLAARLLDAVVDPLIGAWSDRWSRRRGDRRGLILLALPLLAVGLVGLLTPPAGAGAGWLAAALAVTFAGFSLASINYHAWGAEVDVGTQQRAQVTAWREGFALAGVVVAAALPALLADEAAPGLRRLAWVFVPVLAVAALVTLLGAPAARAAPAAAADIFGALLRDRVFRRLLAVLAVGGIAAAIPATLVLFYIADVLQLESWQGAFLAIYFLAGALALPGWVALARRRGKVAAWAASMALALASFVWAFFLDAGDAVAFGVICAASGAALGAELALPPALLADRLARGDVTDAAGGATAVAGAGAYFGLWNFVTKLNLALAAGLALPLLGLAGYKVGAGDTAALTALAAVYALLPAVLKLAALALLWRWRRDFEGDA</sequence>
<dbReference type="Pfam" id="PF13347">
    <property type="entry name" value="MFS_2"/>
    <property type="match status" value="1"/>
</dbReference>
<dbReference type="GO" id="GO:0005886">
    <property type="term" value="C:plasma membrane"/>
    <property type="evidence" value="ECO:0007669"/>
    <property type="project" value="TreeGrafter"/>
</dbReference>
<reference evidence="3 4" key="1">
    <citation type="submission" date="2018-10" db="EMBL/GenBank/DDBJ databases">
        <title>Genomic Encyclopedia of Type Strains, Phase IV (KMG-IV): sequencing the most valuable type-strain genomes for metagenomic binning, comparative biology and taxonomic classification.</title>
        <authorList>
            <person name="Goeker M."/>
        </authorList>
    </citation>
    <scope>NUCLEOTIDE SEQUENCE [LARGE SCALE GENOMIC DNA]</scope>
    <source>
        <strain evidence="3 4">DSM 26916</strain>
    </source>
</reference>
<protein>
    <submittedName>
        <fullName evidence="3">Na+/melibiose symporter-like transporter</fullName>
    </submittedName>
</protein>
<dbReference type="AlphaFoldDB" id="A0A497XD42"/>
<dbReference type="Gene3D" id="1.20.1250.20">
    <property type="entry name" value="MFS general substrate transporter like domains"/>
    <property type="match status" value="1"/>
</dbReference>
<evidence type="ECO:0000313" key="3">
    <source>
        <dbReference type="EMBL" id="RLJ64902.1"/>
    </source>
</evidence>
<dbReference type="InterPro" id="IPR039672">
    <property type="entry name" value="MFS_2"/>
</dbReference>
<feature type="transmembrane region" description="Helical" evidence="2">
    <location>
        <begin position="391"/>
        <end position="412"/>
    </location>
</feature>
<comment type="similarity">
    <text evidence="1">Belongs to the sodium:galactoside symporter (TC 2.A.2) family.</text>
</comment>
<dbReference type="InterPro" id="IPR036259">
    <property type="entry name" value="MFS_trans_sf"/>
</dbReference>
<name>A0A497XD42_9PROT</name>